<organism evidence="2 3">
    <name type="scientific">Cohnella herbarum</name>
    <dbReference type="NCBI Taxonomy" id="2728023"/>
    <lineage>
        <taxon>Bacteria</taxon>
        <taxon>Bacillati</taxon>
        <taxon>Bacillota</taxon>
        <taxon>Bacilli</taxon>
        <taxon>Bacillales</taxon>
        <taxon>Paenibacillaceae</taxon>
        <taxon>Cohnella</taxon>
    </lineage>
</organism>
<dbReference type="Gene3D" id="3.40.50.10850">
    <property type="entry name" value="Ntrc-like two-domain protein"/>
    <property type="match status" value="1"/>
</dbReference>
<evidence type="ECO:0000313" key="3">
    <source>
        <dbReference type="Proteomes" id="UP000502248"/>
    </source>
</evidence>
<dbReference type="SUPFAM" id="SSF52540">
    <property type="entry name" value="P-loop containing nucleoside triphosphate hydrolases"/>
    <property type="match status" value="1"/>
</dbReference>
<dbReference type="Proteomes" id="UP000502248">
    <property type="component" value="Chromosome"/>
</dbReference>
<feature type="region of interest" description="Disordered" evidence="1">
    <location>
        <begin position="357"/>
        <end position="381"/>
    </location>
</feature>
<protein>
    <recommendedName>
        <fullName evidence="4">AAA domain-containing protein</fullName>
    </recommendedName>
</protein>
<sequence length="381" mass="42166">MKRVVLAASEREYAAKLAEYLREEEPGWDIAAYTHASALRRELFEDRSVELLIGQPSLLYETADAIDKAGKILALVEERGTSGGPWQEVIQFQPLPAILSAIRDGLGTVSASPPPDCQVLTLFSSSGGAGKSTVALNLIRQAGERGLRTFYLNLEALNATSLLFGKGEPDSLSRLLYALQTHPEQGDALLNRLCRHQPYLRTDYLDAPDHPGERLALTPELTEMLLEKIRSTGKYDLIVIDPDSGAGEWYRKLLEASDRIVWLLLDDTQMLMKNEKLLRYWQGQMEKDEIVHKLIFAVNKGNVGGLVNHWSLSGGSPPSILPYVPQWKAIDQPGRLLASPAFSGAVDRLMDRLALGGNVPDSGRKREERHGIQRTHARGAV</sequence>
<evidence type="ECO:0008006" key="4">
    <source>
        <dbReference type="Google" id="ProtNLM"/>
    </source>
</evidence>
<dbReference type="KEGG" id="cheb:HH215_32310"/>
<dbReference type="AlphaFoldDB" id="A0A7Z2VQJ5"/>
<dbReference type="InterPro" id="IPR027417">
    <property type="entry name" value="P-loop_NTPase"/>
</dbReference>
<dbReference type="Gene3D" id="3.40.50.300">
    <property type="entry name" value="P-loop containing nucleotide triphosphate hydrolases"/>
    <property type="match status" value="1"/>
</dbReference>
<evidence type="ECO:0000256" key="1">
    <source>
        <dbReference type="SAM" id="MobiDB-lite"/>
    </source>
</evidence>
<dbReference type="RefSeq" id="WP_169283643.1">
    <property type="nucleotide sequence ID" value="NZ_CP051680.1"/>
</dbReference>
<accession>A0A7Z2VQJ5</accession>
<dbReference type="EMBL" id="CP051680">
    <property type="protein sequence ID" value="QJD87399.1"/>
    <property type="molecule type" value="Genomic_DNA"/>
</dbReference>
<name>A0A7Z2VQJ5_9BACL</name>
<gene>
    <name evidence="2" type="ORF">HH215_32310</name>
</gene>
<feature type="compositionally biased region" description="Basic residues" evidence="1">
    <location>
        <begin position="372"/>
        <end position="381"/>
    </location>
</feature>
<evidence type="ECO:0000313" key="2">
    <source>
        <dbReference type="EMBL" id="QJD87399.1"/>
    </source>
</evidence>
<reference evidence="2 3" key="1">
    <citation type="submission" date="2020-04" db="EMBL/GenBank/DDBJ databases">
        <title>Genome sequencing of novel species.</title>
        <authorList>
            <person name="Heo J."/>
            <person name="Kim S.-J."/>
            <person name="Kim J.-S."/>
            <person name="Hong S.-B."/>
            <person name="Kwon S.-W."/>
        </authorList>
    </citation>
    <scope>NUCLEOTIDE SEQUENCE [LARGE SCALE GENOMIC DNA]</scope>
    <source>
        <strain evidence="2 3">MFER-1</strain>
    </source>
</reference>
<keyword evidence="3" id="KW-1185">Reference proteome</keyword>
<feature type="compositionally biased region" description="Basic and acidic residues" evidence="1">
    <location>
        <begin position="362"/>
        <end position="371"/>
    </location>
</feature>
<proteinExistence type="predicted"/>